<dbReference type="EMBL" id="GGFM01008557">
    <property type="protein sequence ID" value="MBW29308.1"/>
    <property type="molecule type" value="Transcribed_RNA"/>
</dbReference>
<protein>
    <recommendedName>
        <fullName evidence="4">Secreted peptide</fullName>
    </recommendedName>
</protein>
<sequence>MISSGFVMALLLYFSIFVMAEMAFSVGFTFSGSRLSGAMMTSISNGIAWAQARENCSPPYIPSTPKPYTAACRTSACSSLMYPSMGCRNTF</sequence>
<reference evidence="3" key="1">
    <citation type="submission" date="2018-01" db="EMBL/GenBank/DDBJ databases">
        <title>An insight into the sialome of Amazonian anophelines.</title>
        <authorList>
            <person name="Ribeiro J.M."/>
            <person name="Scarpassa V."/>
            <person name="Calvo E."/>
        </authorList>
    </citation>
    <scope>NUCLEOTIDE SEQUENCE</scope>
    <source>
        <tissue evidence="3">Salivary glands</tissue>
    </source>
</reference>
<accession>A0A2M3ZLM0</accession>
<evidence type="ECO:0000313" key="3">
    <source>
        <dbReference type="EMBL" id="MBW29308.1"/>
    </source>
</evidence>
<name>A0A2M3ZLM0_9DIPT</name>
<dbReference type="AlphaFoldDB" id="A0A2M3ZLM0"/>
<evidence type="ECO:0000256" key="1">
    <source>
        <dbReference type="SAM" id="Phobius"/>
    </source>
</evidence>
<organism evidence="3">
    <name type="scientific">Anopheles braziliensis</name>
    <dbReference type="NCBI Taxonomy" id="58242"/>
    <lineage>
        <taxon>Eukaryota</taxon>
        <taxon>Metazoa</taxon>
        <taxon>Ecdysozoa</taxon>
        <taxon>Arthropoda</taxon>
        <taxon>Hexapoda</taxon>
        <taxon>Insecta</taxon>
        <taxon>Pterygota</taxon>
        <taxon>Neoptera</taxon>
        <taxon>Endopterygota</taxon>
        <taxon>Diptera</taxon>
        <taxon>Nematocera</taxon>
        <taxon>Culicoidea</taxon>
        <taxon>Culicidae</taxon>
        <taxon>Anophelinae</taxon>
        <taxon>Anopheles</taxon>
    </lineage>
</organism>
<keyword evidence="1" id="KW-1133">Transmembrane helix</keyword>
<evidence type="ECO:0008006" key="4">
    <source>
        <dbReference type="Google" id="ProtNLM"/>
    </source>
</evidence>
<keyword evidence="1" id="KW-0812">Transmembrane</keyword>
<feature type="transmembrane region" description="Helical" evidence="1">
    <location>
        <begin position="6"/>
        <end position="30"/>
    </location>
</feature>
<evidence type="ECO:0000256" key="2">
    <source>
        <dbReference type="SAM" id="SignalP"/>
    </source>
</evidence>
<keyword evidence="1" id="KW-0472">Membrane</keyword>
<proteinExistence type="predicted"/>
<feature type="signal peptide" evidence="2">
    <location>
        <begin position="1"/>
        <end position="20"/>
    </location>
</feature>
<keyword evidence="2" id="KW-0732">Signal</keyword>
<feature type="chain" id="PRO_5014863026" description="Secreted peptide" evidence="2">
    <location>
        <begin position="21"/>
        <end position="91"/>
    </location>
</feature>